<evidence type="ECO:0000256" key="1">
    <source>
        <dbReference type="SAM" id="MobiDB-lite"/>
    </source>
</evidence>
<dbReference type="RefSeq" id="WP_317041396.1">
    <property type="nucleotide sequence ID" value="NZ_FNDW01000010.1"/>
</dbReference>
<organism evidence="2 3">
    <name type="scientific">Chryseobacterium taeanense</name>
    <dbReference type="NCBI Taxonomy" id="311334"/>
    <lineage>
        <taxon>Bacteria</taxon>
        <taxon>Pseudomonadati</taxon>
        <taxon>Bacteroidota</taxon>
        <taxon>Flavobacteriia</taxon>
        <taxon>Flavobacteriales</taxon>
        <taxon>Weeksellaceae</taxon>
        <taxon>Chryseobacterium group</taxon>
        <taxon>Chryseobacterium</taxon>
    </lineage>
</organism>
<dbReference type="AlphaFoldDB" id="A0A1G8LZQ0"/>
<evidence type="ECO:0000313" key="2">
    <source>
        <dbReference type="EMBL" id="SDI61159.1"/>
    </source>
</evidence>
<dbReference type="InterPro" id="IPR022385">
    <property type="entry name" value="Rhs_assc_core"/>
</dbReference>
<dbReference type="STRING" id="311334.SAMN05421846_110122"/>
<name>A0A1G8LZQ0_9FLAO</name>
<dbReference type="Gene3D" id="2.180.10.10">
    <property type="entry name" value="RHS repeat-associated core"/>
    <property type="match status" value="1"/>
</dbReference>
<feature type="compositionally biased region" description="Basic and acidic residues" evidence="1">
    <location>
        <begin position="177"/>
        <end position="211"/>
    </location>
</feature>
<dbReference type="EMBL" id="FNDW01000010">
    <property type="protein sequence ID" value="SDI61159.1"/>
    <property type="molecule type" value="Genomic_DNA"/>
</dbReference>
<keyword evidence="3" id="KW-1185">Reference proteome</keyword>
<proteinExistence type="predicted"/>
<protein>
    <submittedName>
        <fullName evidence="2">RHS repeat-associated core domain-containing protein</fullName>
    </submittedName>
</protein>
<reference evidence="3" key="1">
    <citation type="submission" date="2016-10" db="EMBL/GenBank/DDBJ databases">
        <authorList>
            <person name="Varghese N."/>
            <person name="Submissions S."/>
        </authorList>
    </citation>
    <scope>NUCLEOTIDE SEQUENCE [LARGE SCALE GENOMIC DNA]</scope>
    <source>
        <strain evidence="3">DSM 17071</strain>
    </source>
</reference>
<accession>A0A1G8LZQ0</accession>
<evidence type="ECO:0000313" key="3">
    <source>
        <dbReference type="Proteomes" id="UP000198869"/>
    </source>
</evidence>
<dbReference type="NCBIfam" id="TIGR03696">
    <property type="entry name" value="Rhs_assc_core"/>
    <property type="match status" value="1"/>
</dbReference>
<feature type="compositionally biased region" description="Basic and acidic residues" evidence="1">
    <location>
        <begin position="246"/>
        <end position="258"/>
    </location>
</feature>
<sequence length="289" mass="32597">MSYFNNGSGIEVLEENNYYPFGLKHEGYNVLAGNSAYHYKYQGQELQNETGWYSFKWRNYMPDLGRFFNIDILAEDYNYQTPYAFSENKVTNHVELEGLEAIPIGPGAVPIAPPPPAYGSTTTGLHPVGRIIPTWFSRGIENLKDRVSTPSKLTVSLFSTASSAAINIYNNVMKSEGDDKIDKSKEGNDEKSATKTEDGKRRKNRLPDKGEPNTVETNESQTTSKKYGPDGNVQKEYNKGHGPKYPKNEQDDHIHDYKPNPNNPSGRGDRQPGRPPKKGELLKDFKIRR</sequence>
<feature type="compositionally biased region" description="Basic and acidic residues" evidence="1">
    <location>
        <begin position="267"/>
        <end position="289"/>
    </location>
</feature>
<feature type="region of interest" description="Disordered" evidence="1">
    <location>
        <begin position="177"/>
        <end position="289"/>
    </location>
</feature>
<dbReference type="Proteomes" id="UP000198869">
    <property type="component" value="Unassembled WGS sequence"/>
</dbReference>
<feature type="compositionally biased region" description="Polar residues" evidence="1">
    <location>
        <begin position="214"/>
        <end position="225"/>
    </location>
</feature>
<gene>
    <name evidence="2" type="ORF">SAMN05421846_110122</name>
</gene>